<dbReference type="PANTHER" id="PTHR37183:SF1">
    <property type="entry name" value="PLANT THIONIN FAMILY PROTEIN"/>
    <property type="match status" value="1"/>
</dbReference>
<proteinExistence type="predicted"/>
<dbReference type="Proteomes" id="UP001632038">
    <property type="component" value="Unassembled WGS sequence"/>
</dbReference>
<dbReference type="PANTHER" id="PTHR37183">
    <property type="entry name" value="PLANT THIONIN FAMILY PROTEIN"/>
    <property type="match status" value="1"/>
</dbReference>
<feature type="signal peptide" evidence="1">
    <location>
        <begin position="1"/>
        <end position="25"/>
    </location>
</feature>
<dbReference type="EMBL" id="JAVIJP010000027">
    <property type="protein sequence ID" value="KAL3635296.1"/>
    <property type="molecule type" value="Genomic_DNA"/>
</dbReference>
<evidence type="ECO:0000313" key="3">
    <source>
        <dbReference type="Proteomes" id="UP001632038"/>
    </source>
</evidence>
<gene>
    <name evidence="2" type="ORF">CASFOL_019843</name>
</gene>
<evidence type="ECO:0000313" key="2">
    <source>
        <dbReference type="EMBL" id="KAL3635296.1"/>
    </source>
</evidence>
<organism evidence="2 3">
    <name type="scientific">Castilleja foliolosa</name>
    <dbReference type="NCBI Taxonomy" id="1961234"/>
    <lineage>
        <taxon>Eukaryota</taxon>
        <taxon>Viridiplantae</taxon>
        <taxon>Streptophyta</taxon>
        <taxon>Embryophyta</taxon>
        <taxon>Tracheophyta</taxon>
        <taxon>Spermatophyta</taxon>
        <taxon>Magnoliopsida</taxon>
        <taxon>eudicotyledons</taxon>
        <taxon>Gunneridae</taxon>
        <taxon>Pentapetalae</taxon>
        <taxon>asterids</taxon>
        <taxon>lamiids</taxon>
        <taxon>Lamiales</taxon>
        <taxon>Orobanchaceae</taxon>
        <taxon>Pedicularideae</taxon>
        <taxon>Castillejinae</taxon>
        <taxon>Castilleja</taxon>
    </lineage>
</organism>
<evidence type="ECO:0000256" key="1">
    <source>
        <dbReference type="SAM" id="SignalP"/>
    </source>
</evidence>
<keyword evidence="3" id="KW-1185">Reference proteome</keyword>
<keyword evidence="1" id="KW-0732">Signal</keyword>
<comment type="caution">
    <text evidence="2">The sequence shown here is derived from an EMBL/GenBank/DDBJ whole genome shotgun (WGS) entry which is preliminary data.</text>
</comment>
<feature type="chain" id="PRO_5044841869" evidence="1">
    <location>
        <begin position="26"/>
        <end position="69"/>
    </location>
</feature>
<accession>A0ABD3D171</accession>
<reference evidence="3" key="1">
    <citation type="journal article" date="2024" name="IScience">
        <title>Strigolactones Initiate the Formation of Haustorium-like Structures in Castilleja.</title>
        <authorList>
            <person name="Buerger M."/>
            <person name="Peterson D."/>
            <person name="Chory J."/>
        </authorList>
    </citation>
    <scope>NUCLEOTIDE SEQUENCE [LARGE SCALE GENOMIC DNA]</scope>
</reference>
<dbReference type="AlphaFoldDB" id="A0ABD3D171"/>
<name>A0ABD3D171_9LAMI</name>
<protein>
    <submittedName>
        <fullName evidence="2">Uncharacterized protein</fullName>
    </submittedName>
</protein>
<sequence>MEKKMVIVLSIFLLIISANFDGVKSQGAGDCLDGCQTGCVNPDNGRLQRRCEIKCQIRCSPELEAKQIT</sequence>